<comment type="caution">
    <text evidence="3">The sequence shown here is derived from an EMBL/GenBank/DDBJ whole genome shotgun (WGS) entry which is preliminary data.</text>
</comment>
<dbReference type="InterPro" id="IPR036457">
    <property type="entry name" value="PPM-type-like_dom_sf"/>
</dbReference>
<gene>
    <name evidence="3" type="ORF">GCM10009559_67500</name>
</gene>
<dbReference type="SUPFAM" id="SSF81606">
    <property type="entry name" value="PP2C-like"/>
    <property type="match status" value="1"/>
</dbReference>
<dbReference type="Gene3D" id="3.60.40.10">
    <property type="entry name" value="PPM-type phosphatase domain"/>
    <property type="match status" value="1"/>
</dbReference>
<reference evidence="3 4" key="1">
    <citation type="journal article" date="2019" name="Int. J. Syst. Evol. Microbiol.">
        <title>The Global Catalogue of Microorganisms (GCM) 10K type strain sequencing project: providing services to taxonomists for standard genome sequencing and annotation.</title>
        <authorList>
            <consortium name="The Broad Institute Genomics Platform"/>
            <consortium name="The Broad Institute Genome Sequencing Center for Infectious Disease"/>
            <person name="Wu L."/>
            <person name="Ma J."/>
        </authorList>
    </citation>
    <scope>NUCLEOTIDE SEQUENCE [LARGE SCALE GENOMIC DNA]</scope>
    <source>
        <strain evidence="3 4">JCM 11117</strain>
    </source>
</reference>
<dbReference type="SMART" id="SM00332">
    <property type="entry name" value="PP2Cc"/>
    <property type="match status" value="1"/>
</dbReference>
<protein>
    <submittedName>
        <fullName evidence="3">Protein phosphatase 2C domain-containing protein</fullName>
    </submittedName>
</protein>
<evidence type="ECO:0000259" key="2">
    <source>
        <dbReference type="PROSITE" id="PS51746"/>
    </source>
</evidence>
<dbReference type="Proteomes" id="UP001499967">
    <property type="component" value="Unassembled WGS sequence"/>
</dbReference>
<dbReference type="RefSeq" id="WP_343945800.1">
    <property type="nucleotide sequence ID" value="NZ_BAAAHP010000231.1"/>
</dbReference>
<evidence type="ECO:0000313" key="4">
    <source>
        <dbReference type="Proteomes" id="UP001499967"/>
    </source>
</evidence>
<dbReference type="CDD" id="cd00143">
    <property type="entry name" value="PP2Cc"/>
    <property type="match status" value="1"/>
</dbReference>
<dbReference type="SMART" id="SM00331">
    <property type="entry name" value="PP2C_SIG"/>
    <property type="match status" value="1"/>
</dbReference>
<keyword evidence="4" id="KW-1185">Reference proteome</keyword>
<proteinExistence type="predicted"/>
<evidence type="ECO:0000256" key="1">
    <source>
        <dbReference type="SAM" id="MobiDB-lite"/>
    </source>
</evidence>
<dbReference type="InterPro" id="IPR015655">
    <property type="entry name" value="PP2C"/>
</dbReference>
<feature type="domain" description="PPM-type phosphatase" evidence="2">
    <location>
        <begin position="6"/>
        <end position="242"/>
    </location>
</feature>
<sequence length="265" mass="27742">MPPTLRSAAASDVGRRRENNQDSAVTSPRMLAVADGMGGHAHGEVASAVAVAALRDLDTRLRGTDLAQVDLLAVLREAIEEAAARLTELAQQNPDLRGTGTTVVALLVDGTRIGVLHLGDSRAYLLRDGELHRLTRDHTLVQSLVDEGRISEEEAASHPRRSWLVKTLQDSSAPEPDLFHLEGRPGDRYLVCSDGATAVLDDQQLREVLATVADPDAAVAQIIAAANAGGGPDNITCIVADLLDDGPPPADDTAVVVGAAATVAL</sequence>
<dbReference type="EMBL" id="BAAAHP010000231">
    <property type="protein sequence ID" value="GAA0901153.1"/>
    <property type="molecule type" value="Genomic_DNA"/>
</dbReference>
<accession>A0ABN1NBL6</accession>
<name>A0ABN1NBL6_9PSEU</name>
<dbReference type="PROSITE" id="PS51746">
    <property type="entry name" value="PPM_2"/>
    <property type="match status" value="1"/>
</dbReference>
<dbReference type="InterPro" id="IPR001932">
    <property type="entry name" value="PPM-type_phosphatase-like_dom"/>
</dbReference>
<dbReference type="PANTHER" id="PTHR47992">
    <property type="entry name" value="PROTEIN PHOSPHATASE"/>
    <property type="match status" value="1"/>
</dbReference>
<evidence type="ECO:0000313" key="3">
    <source>
        <dbReference type="EMBL" id="GAA0901153.1"/>
    </source>
</evidence>
<dbReference type="Pfam" id="PF13672">
    <property type="entry name" value="PP2C_2"/>
    <property type="match status" value="1"/>
</dbReference>
<feature type="region of interest" description="Disordered" evidence="1">
    <location>
        <begin position="1"/>
        <end position="26"/>
    </location>
</feature>
<organism evidence="3 4">
    <name type="scientific">Pseudonocardia zijingensis</name>
    <dbReference type="NCBI Taxonomy" id="153376"/>
    <lineage>
        <taxon>Bacteria</taxon>
        <taxon>Bacillati</taxon>
        <taxon>Actinomycetota</taxon>
        <taxon>Actinomycetes</taxon>
        <taxon>Pseudonocardiales</taxon>
        <taxon>Pseudonocardiaceae</taxon>
        <taxon>Pseudonocardia</taxon>
    </lineage>
</organism>